<proteinExistence type="predicted"/>
<protein>
    <submittedName>
        <fullName evidence="1">Uncharacterized protein</fullName>
    </submittedName>
</protein>
<organism evidence="1 2">
    <name type="scientific">Carsonella ruddii</name>
    <dbReference type="NCBI Taxonomy" id="114186"/>
    <lineage>
        <taxon>Bacteria</taxon>
        <taxon>Pseudomonadati</taxon>
        <taxon>Pseudomonadota</taxon>
        <taxon>Gammaproteobacteria</taxon>
        <taxon>Oceanospirillales</taxon>
        <taxon>Halomonadaceae</taxon>
        <taxon>Zymobacter group</taxon>
        <taxon>Candidatus Carsonella</taxon>
    </lineage>
</organism>
<name>A0A1U9RRJ7_CARRU</name>
<dbReference type="SUPFAM" id="SSF117916">
    <property type="entry name" value="Fe-S cluster assembly (FSCA) domain-like"/>
    <property type="match status" value="1"/>
</dbReference>
<dbReference type="InterPro" id="IPR034904">
    <property type="entry name" value="FSCA_dom_sf"/>
</dbReference>
<dbReference type="AlphaFoldDB" id="A0A1U9RRJ7"/>
<dbReference type="Proteomes" id="UP000189666">
    <property type="component" value="Chromosome"/>
</dbReference>
<reference evidence="1 2" key="1">
    <citation type="submission" date="2017-02" db="EMBL/GenBank/DDBJ databases">
        <title>Complete Genome of Candidatus Carsonella ruddii strain BC, a Nutritional Endosymbiont of Bactericera cockerelli.</title>
        <authorList>
            <person name="Riley A.B."/>
            <person name="Kim D.H."/>
            <person name="Hansen A.K."/>
        </authorList>
    </citation>
    <scope>NUCLEOTIDE SEQUENCE [LARGE SCALE GENOMIC DNA]</scope>
    <source>
        <strain evidence="1 2">BC</strain>
    </source>
</reference>
<dbReference type="RefSeq" id="WP_211118357.1">
    <property type="nucleotide sequence ID" value="NZ_CP019943.1"/>
</dbReference>
<accession>A0A1U9RRJ7</accession>
<dbReference type="SUPFAM" id="SSF89360">
    <property type="entry name" value="HesB-like domain"/>
    <property type="match status" value="1"/>
</dbReference>
<dbReference type="InterPro" id="IPR035903">
    <property type="entry name" value="HesB-like_dom_sf"/>
</dbReference>
<sequence>MYIIKIYNYNIYLTDSCYKYLYSNKKNYIFYKIFIKNKGNIYSKTKIYYSNFKKNIFNKFVQIKKINIIIDMLSLCFLNNTCIHYKKKIIINSPNSFVDFFLESKILNKIIFLLYYIINKKLILHNGFIKINYFNFNKQKLCLIFSGDCKNCNLSIKTFNKFILKIFKKIKLIKIIKLNE</sequence>
<dbReference type="EMBL" id="CP019943">
    <property type="protein sequence ID" value="AQU89522.1"/>
    <property type="molecule type" value="Genomic_DNA"/>
</dbReference>
<gene>
    <name evidence="1" type="ORF">BW244_0104</name>
</gene>
<evidence type="ECO:0000313" key="1">
    <source>
        <dbReference type="EMBL" id="AQU89522.1"/>
    </source>
</evidence>
<evidence type="ECO:0000313" key="2">
    <source>
        <dbReference type="Proteomes" id="UP000189666"/>
    </source>
</evidence>